<reference evidence="4 5" key="1">
    <citation type="journal article" date="2024" name="Appl. Environ. Microbiol.">
        <title>Pontiella agarivorans sp. nov., a novel marine anaerobic bacterium capable of degrading macroalgal polysaccharides and fixing nitrogen.</title>
        <authorList>
            <person name="Liu N."/>
            <person name="Kivenson V."/>
            <person name="Peng X."/>
            <person name="Cui Z."/>
            <person name="Lankiewicz T.S."/>
            <person name="Gosselin K.M."/>
            <person name="English C.J."/>
            <person name="Blair E.M."/>
            <person name="O'Malley M.A."/>
            <person name="Valentine D.L."/>
        </authorList>
    </citation>
    <scope>NUCLEOTIDE SEQUENCE [LARGE SCALE GENOMIC DNA]</scope>
    <source>
        <strain evidence="4 5">NLcol2</strain>
    </source>
</reference>
<dbReference type="Gene3D" id="3.40.50.2300">
    <property type="match status" value="1"/>
</dbReference>
<comment type="caution">
    <text evidence="4">The sequence shown here is derived from an EMBL/GenBank/DDBJ whole genome shotgun (WGS) entry which is preliminary data.</text>
</comment>
<evidence type="ECO:0000313" key="5">
    <source>
        <dbReference type="Proteomes" id="UP001290861"/>
    </source>
</evidence>
<name>A0ABU5MT50_9BACT</name>
<dbReference type="PROSITE" id="PS50110">
    <property type="entry name" value="RESPONSE_REGULATORY"/>
    <property type="match status" value="1"/>
</dbReference>
<keyword evidence="1 2" id="KW-0597">Phosphoprotein</keyword>
<dbReference type="SUPFAM" id="SSF52172">
    <property type="entry name" value="CheY-like"/>
    <property type="match status" value="1"/>
</dbReference>
<dbReference type="SMART" id="SM00448">
    <property type="entry name" value="REC"/>
    <property type="match status" value="1"/>
</dbReference>
<keyword evidence="5" id="KW-1185">Reference proteome</keyword>
<dbReference type="RefSeq" id="WP_322607058.1">
    <property type="nucleotide sequence ID" value="NZ_JARVCO010000002.1"/>
</dbReference>
<dbReference type="EMBL" id="JARVCO010000002">
    <property type="protein sequence ID" value="MDZ8117256.1"/>
    <property type="molecule type" value="Genomic_DNA"/>
</dbReference>
<dbReference type="PANTHER" id="PTHR44591:SF3">
    <property type="entry name" value="RESPONSE REGULATORY DOMAIN-CONTAINING PROTEIN"/>
    <property type="match status" value="1"/>
</dbReference>
<dbReference type="CDD" id="cd00156">
    <property type="entry name" value="REC"/>
    <property type="match status" value="1"/>
</dbReference>
<accession>A0ABU5MT50</accession>
<evidence type="ECO:0000313" key="4">
    <source>
        <dbReference type="EMBL" id="MDZ8117256.1"/>
    </source>
</evidence>
<dbReference type="Proteomes" id="UP001290861">
    <property type="component" value="Unassembled WGS sequence"/>
</dbReference>
<dbReference type="InterPro" id="IPR001789">
    <property type="entry name" value="Sig_transdc_resp-reg_receiver"/>
</dbReference>
<dbReference type="Pfam" id="PF00072">
    <property type="entry name" value="Response_reg"/>
    <property type="match status" value="1"/>
</dbReference>
<dbReference type="InterPro" id="IPR011006">
    <property type="entry name" value="CheY-like_superfamily"/>
</dbReference>
<gene>
    <name evidence="4" type="ORF">P9H32_01345</name>
</gene>
<organism evidence="4 5">
    <name type="scientific">Pontiella agarivorans</name>
    <dbReference type="NCBI Taxonomy" id="3038953"/>
    <lineage>
        <taxon>Bacteria</taxon>
        <taxon>Pseudomonadati</taxon>
        <taxon>Kiritimatiellota</taxon>
        <taxon>Kiritimatiellia</taxon>
        <taxon>Kiritimatiellales</taxon>
        <taxon>Pontiellaceae</taxon>
        <taxon>Pontiella</taxon>
    </lineage>
</organism>
<proteinExistence type="predicted"/>
<evidence type="ECO:0000256" key="2">
    <source>
        <dbReference type="PROSITE-ProRule" id="PRU00169"/>
    </source>
</evidence>
<evidence type="ECO:0000256" key="1">
    <source>
        <dbReference type="ARBA" id="ARBA00022553"/>
    </source>
</evidence>
<feature type="domain" description="Response regulatory" evidence="3">
    <location>
        <begin position="15"/>
        <end position="129"/>
    </location>
</feature>
<protein>
    <submittedName>
        <fullName evidence="4">Response regulator</fullName>
    </submittedName>
</protein>
<evidence type="ECO:0000259" key="3">
    <source>
        <dbReference type="PROSITE" id="PS50110"/>
    </source>
</evidence>
<sequence length="251" mass="27419">MNFSNKDEAMELNAKVLVLDDEPLVRLLICSKLEQAGAQVSEAGCCADALKLMRNTRFDAALFDYRLPDGNGIDVVRLLRKEGFELPIAMLSGEAADLEEKTVNDLGICAVFPKPPDVALIARTLAREAGCSTIKETVRVGRYVYVKADPADTQNWSEWAGNDWLAVDFSAWPSDSLPSAMIDFIRMPRRGMAVVGATPALCEYFDALDLNIEFAAGIDELAALSRRPTTPLERAALLESVQPGKLTESHA</sequence>
<dbReference type="PANTHER" id="PTHR44591">
    <property type="entry name" value="STRESS RESPONSE REGULATOR PROTEIN 1"/>
    <property type="match status" value="1"/>
</dbReference>
<dbReference type="InterPro" id="IPR050595">
    <property type="entry name" value="Bact_response_regulator"/>
</dbReference>
<feature type="modified residue" description="4-aspartylphosphate" evidence="2">
    <location>
        <position position="64"/>
    </location>
</feature>